<evidence type="ECO:0000256" key="15">
    <source>
        <dbReference type="ARBA" id="ARBA00023134"/>
    </source>
</evidence>
<dbReference type="InterPro" id="IPR027417">
    <property type="entry name" value="P-loop_NTPase"/>
</dbReference>
<keyword evidence="14 18" id="KW-1133">Transmembrane helix</keyword>
<keyword evidence="16 18" id="KW-0472">Membrane</keyword>
<evidence type="ECO:0000313" key="20">
    <source>
        <dbReference type="EnsemblMetazoa" id="Aqu2.1.18630_001"/>
    </source>
</evidence>
<keyword evidence="9" id="KW-0547">Nucleotide-binding</keyword>
<evidence type="ECO:0000256" key="3">
    <source>
        <dbReference type="ARBA" id="ARBA00008535"/>
    </source>
</evidence>
<sequence>MATPEGPTEVNCSIKSVEQDNSNFNEEEEKQIQEAILRLSQREEPVNILVIGPTGVGKSTLINALLGNTVAKVGYGAGSVTSEVEVYGGEYRGIKLRVYDTAGFSDTEGRSNVAIVREIAEEKKFDLILICMRMDGRADKGVKDMFTSLGDMMNKEMWERSVIVLTHTNTFLQDRQIKKLPDIDKAKKINGKIEDFRGYVHGYLSKISTTKEAIDEIPFCIAGDEDERKLATTHNWLKELWDKCLLRCSDEARGFLSVIAKYRLLIEAGVVSITTAVGAVVGGAIGGAAGSIVPGPGTITGGFLGAGVGGGLAAIITGIVVAAKRN</sequence>
<comment type="similarity">
    <text evidence="3">Belongs to the TRAFAC class TrmE-Era-EngA-EngB-Septin-like GTPase superfamily. AIG1/Toc34/Toc159-like paraseptin GTPase family. IAN subfamily.</text>
</comment>
<dbReference type="GO" id="GO:0016020">
    <property type="term" value="C:membrane"/>
    <property type="evidence" value="ECO:0007669"/>
    <property type="project" value="UniProtKB-SubCell"/>
</dbReference>
<evidence type="ECO:0000256" key="6">
    <source>
        <dbReference type="ARBA" id="ARBA00022640"/>
    </source>
</evidence>
<dbReference type="InterPro" id="IPR045058">
    <property type="entry name" value="GIMA/IAN/Toc"/>
</dbReference>
<proteinExistence type="inferred from homology"/>
<accession>A0A1X7TUQ2</accession>
<dbReference type="InParanoid" id="A0A1X7TUQ2"/>
<dbReference type="Gene3D" id="3.40.50.300">
    <property type="entry name" value="P-loop containing nucleotide triphosphate hydrolases"/>
    <property type="match status" value="1"/>
</dbReference>
<dbReference type="eggNOG" id="ENOG502RVN1">
    <property type="taxonomic scope" value="Eukaryota"/>
</dbReference>
<feature type="transmembrane region" description="Helical" evidence="18">
    <location>
        <begin position="264"/>
        <end position="293"/>
    </location>
</feature>
<evidence type="ECO:0000256" key="5">
    <source>
        <dbReference type="ARBA" id="ARBA00022528"/>
    </source>
</evidence>
<dbReference type="InterPro" id="IPR006703">
    <property type="entry name" value="G_AIG1"/>
</dbReference>
<keyword evidence="8" id="KW-0479">Metal-binding</keyword>
<dbReference type="PANTHER" id="PTHR10903:SF135">
    <property type="entry name" value="TRANSLOCASE OF CHLOROPLAST 120, CHLOROPLASTIC-RELATED"/>
    <property type="match status" value="1"/>
</dbReference>
<dbReference type="GO" id="GO:0015031">
    <property type="term" value="P:protein transport"/>
    <property type="evidence" value="ECO:0007669"/>
    <property type="project" value="UniProtKB-KW"/>
</dbReference>
<evidence type="ECO:0000256" key="16">
    <source>
        <dbReference type="ARBA" id="ARBA00023136"/>
    </source>
</evidence>
<keyword evidence="4" id="KW-0813">Transport</keyword>
<dbReference type="AlphaFoldDB" id="A0A1X7TUQ2"/>
<dbReference type="PANTHER" id="PTHR10903">
    <property type="entry name" value="GTPASE, IMAP FAMILY MEMBER-RELATED"/>
    <property type="match status" value="1"/>
</dbReference>
<evidence type="ECO:0000256" key="12">
    <source>
        <dbReference type="ARBA" id="ARBA00022842"/>
    </source>
</evidence>
<dbReference type="OrthoDB" id="425923at2759"/>
<dbReference type="PROSITE" id="PS51720">
    <property type="entry name" value="G_AIG1"/>
    <property type="match status" value="1"/>
</dbReference>
<organism evidence="20">
    <name type="scientific">Amphimedon queenslandica</name>
    <name type="common">Sponge</name>
    <dbReference type="NCBI Taxonomy" id="400682"/>
    <lineage>
        <taxon>Eukaryota</taxon>
        <taxon>Metazoa</taxon>
        <taxon>Porifera</taxon>
        <taxon>Demospongiae</taxon>
        <taxon>Heteroscleromorpha</taxon>
        <taxon>Haplosclerida</taxon>
        <taxon>Niphatidae</taxon>
        <taxon>Amphimedon</taxon>
    </lineage>
</organism>
<evidence type="ECO:0000259" key="19">
    <source>
        <dbReference type="PROSITE" id="PS51720"/>
    </source>
</evidence>
<keyword evidence="6" id="KW-0934">Plastid</keyword>
<keyword evidence="7 18" id="KW-0812">Transmembrane</keyword>
<reference evidence="20" key="1">
    <citation type="submission" date="2017-05" db="UniProtKB">
        <authorList>
            <consortium name="EnsemblMetazoa"/>
        </authorList>
    </citation>
    <scope>IDENTIFICATION</scope>
</reference>
<evidence type="ECO:0000256" key="13">
    <source>
        <dbReference type="ARBA" id="ARBA00022927"/>
    </source>
</evidence>
<keyword evidence="15" id="KW-0342">GTP-binding</keyword>
<keyword evidence="13" id="KW-0653">Protein transport</keyword>
<protein>
    <recommendedName>
        <fullName evidence="19">AIG1-type G domain-containing protein</fullName>
    </recommendedName>
</protein>
<dbReference type="EnsemblMetazoa" id="Aqu2.1.18630_001">
    <property type="protein sequence ID" value="Aqu2.1.18630_001"/>
    <property type="gene ID" value="Aqu2.1.18630"/>
</dbReference>
<keyword evidence="12" id="KW-0460">Magnesium</keyword>
<evidence type="ECO:0000256" key="18">
    <source>
        <dbReference type="SAM" id="Phobius"/>
    </source>
</evidence>
<dbReference type="InterPro" id="IPR003593">
    <property type="entry name" value="AAA+_ATPase"/>
</dbReference>
<evidence type="ECO:0000256" key="4">
    <source>
        <dbReference type="ARBA" id="ARBA00022448"/>
    </source>
</evidence>
<evidence type="ECO:0000256" key="11">
    <source>
        <dbReference type="ARBA" id="ARBA00022805"/>
    </source>
</evidence>
<evidence type="ECO:0000256" key="1">
    <source>
        <dbReference type="ARBA" id="ARBA00001946"/>
    </source>
</evidence>
<dbReference type="GO" id="GO:0046872">
    <property type="term" value="F:metal ion binding"/>
    <property type="evidence" value="ECO:0007669"/>
    <property type="project" value="UniProtKB-KW"/>
</dbReference>
<feature type="domain" description="AIG1-type G" evidence="19">
    <location>
        <begin position="43"/>
        <end position="267"/>
    </location>
</feature>
<evidence type="ECO:0000256" key="2">
    <source>
        <dbReference type="ARBA" id="ARBA00004167"/>
    </source>
</evidence>
<comment type="cofactor">
    <cofactor evidence="1">
        <name>Mg(2+)</name>
        <dbReference type="ChEBI" id="CHEBI:18420"/>
    </cofactor>
</comment>
<dbReference type="Pfam" id="PF04548">
    <property type="entry name" value="AIG1"/>
    <property type="match status" value="1"/>
</dbReference>
<name>A0A1X7TUQ2_AMPQE</name>
<evidence type="ECO:0000256" key="17">
    <source>
        <dbReference type="ARBA" id="ARBA00024013"/>
    </source>
</evidence>
<keyword evidence="5" id="KW-0150">Chloroplast</keyword>
<evidence type="ECO:0000256" key="10">
    <source>
        <dbReference type="ARBA" id="ARBA00022801"/>
    </source>
</evidence>
<dbReference type="SMART" id="SM00382">
    <property type="entry name" value="AAA"/>
    <property type="match status" value="1"/>
</dbReference>
<dbReference type="GO" id="GO:0005525">
    <property type="term" value="F:GTP binding"/>
    <property type="evidence" value="ECO:0007669"/>
    <property type="project" value="UniProtKB-KW"/>
</dbReference>
<evidence type="ECO:0000256" key="9">
    <source>
        <dbReference type="ARBA" id="ARBA00022741"/>
    </source>
</evidence>
<comment type="subcellular location">
    <subcellularLocation>
        <location evidence="2">Membrane</location>
        <topology evidence="2">Single-pass membrane protein</topology>
    </subcellularLocation>
    <subcellularLocation>
        <location evidence="17">Plastid</location>
        <location evidence="17">Chloroplast outer membrane</location>
    </subcellularLocation>
</comment>
<evidence type="ECO:0000256" key="8">
    <source>
        <dbReference type="ARBA" id="ARBA00022723"/>
    </source>
</evidence>
<keyword evidence="10" id="KW-0378">Hydrolase</keyword>
<evidence type="ECO:0000256" key="7">
    <source>
        <dbReference type="ARBA" id="ARBA00022692"/>
    </source>
</evidence>
<evidence type="ECO:0000256" key="14">
    <source>
        <dbReference type="ARBA" id="ARBA00022989"/>
    </source>
</evidence>
<dbReference type="GO" id="GO:0016787">
    <property type="term" value="F:hydrolase activity"/>
    <property type="evidence" value="ECO:0007669"/>
    <property type="project" value="UniProtKB-KW"/>
</dbReference>
<feature type="transmembrane region" description="Helical" evidence="18">
    <location>
        <begin position="299"/>
        <end position="323"/>
    </location>
</feature>
<keyword evidence="11" id="KW-1002">Plastid outer membrane</keyword>
<dbReference type="SUPFAM" id="SSF52540">
    <property type="entry name" value="P-loop containing nucleoside triphosphate hydrolases"/>
    <property type="match status" value="1"/>
</dbReference>